<dbReference type="PANTHER" id="PTHR19446">
    <property type="entry name" value="REVERSE TRANSCRIPTASES"/>
    <property type="match status" value="1"/>
</dbReference>
<name>A0A9Q1BN79_HOLLE</name>
<dbReference type="CDD" id="cd09076">
    <property type="entry name" value="L1-EN"/>
    <property type="match status" value="1"/>
</dbReference>
<sequence length="556" mass="64572">MNELKIVCLNCRGINNSNKRRDVLDYVGKTKGDIYCLQDVHWNESLKESISLEWNGSCYISPGTSNFRGVAILISAEANVTVDKTHCDSDGNLIALVIKTLTYCISLVVIYGPNDDTLDFFKNILTILEDFGTPHCIIVGDWNLVIDPSLDTFNYLHVNNPRARQMVLNMQRELNLYDVWRVLHPGDRHYTWRQRNPVKQGRLDFFLVSSGLLNTVLKSSISSGYRTDHSLISTTFNLRNIKVGRGVWKFNNSLLDDDHYVKIVKDLTTETVGHYACFPYVRSNICNIAKSEIQFVISDQLFFETLLCNIRGRSISFSSYKKRSENNREKYLINELDRIDPCYHESEDTRTYIDQLNHELEVIRDKKLQGCLVRARADWVEHGEKPSKFFLNLEKRNYVSKIINHLVSTDKQDIYDQDDIQKEVTKYYQNLYKSHDTDLSNEDIFEKFSDKVIKLSSDQSRCLEGPLMYDEVTRVLKNMKNNKSPGPDGFTVEFYKYFWNEIGQFLLRSLNFGYENSLSVTQKQGVITLIPKGDKPRCYLNNWRPISLLNVSYKIL</sequence>
<proteinExistence type="predicted"/>
<dbReference type="Pfam" id="PF03372">
    <property type="entry name" value="Exo_endo_phos"/>
    <property type="match status" value="1"/>
</dbReference>
<organism evidence="2 3">
    <name type="scientific">Holothuria leucospilota</name>
    <name type="common">Black long sea cucumber</name>
    <name type="synonym">Mertensiothuria leucospilota</name>
    <dbReference type="NCBI Taxonomy" id="206669"/>
    <lineage>
        <taxon>Eukaryota</taxon>
        <taxon>Metazoa</taxon>
        <taxon>Echinodermata</taxon>
        <taxon>Eleutherozoa</taxon>
        <taxon>Echinozoa</taxon>
        <taxon>Holothuroidea</taxon>
        <taxon>Aspidochirotacea</taxon>
        <taxon>Aspidochirotida</taxon>
        <taxon>Holothuriidae</taxon>
        <taxon>Holothuria</taxon>
    </lineage>
</organism>
<protein>
    <recommendedName>
        <fullName evidence="1">Endonuclease/exonuclease/phosphatase domain-containing protein</fullName>
    </recommendedName>
</protein>
<keyword evidence="3" id="KW-1185">Reference proteome</keyword>
<dbReference type="InterPro" id="IPR005135">
    <property type="entry name" value="Endo/exonuclease/phosphatase"/>
</dbReference>
<reference evidence="2" key="1">
    <citation type="submission" date="2021-10" db="EMBL/GenBank/DDBJ databases">
        <title>Tropical sea cucumber genome reveals ecological adaptation and Cuvierian tubules defense mechanism.</title>
        <authorList>
            <person name="Chen T."/>
        </authorList>
    </citation>
    <scope>NUCLEOTIDE SEQUENCE</scope>
    <source>
        <strain evidence="2">Nanhai2018</strain>
        <tissue evidence="2">Muscle</tissue>
    </source>
</reference>
<dbReference type="Gene3D" id="3.60.10.10">
    <property type="entry name" value="Endonuclease/exonuclease/phosphatase"/>
    <property type="match status" value="1"/>
</dbReference>
<dbReference type="EMBL" id="JAIZAY010000014">
    <property type="protein sequence ID" value="KAJ8029782.1"/>
    <property type="molecule type" value="Genomic_DNA"/>
</dbReference>
<evidence type="ECO:0000313" key="3">
    <source>
        <dbReference type="Proteomes" id="UP001152320"/>
    </source>
</evidence>
<dbReference type="OrthoDB" id="8961218at2759"/>
<feature type="domain" description="Endonuclease/exonuclease/phosphatase" evidence="1">
    <location>
        <begin position="9"/>
        <end position="229"/>
    </location>
</feature>
<evidence type="ECO:0000313" key="2">
    <source>
        <dbReference type="EMBL" id="KAJ8029782.1"/>
    </source>
</evidence>
<dbReference type="GO" id="GO:0003824">
    <property type="term" value="F:catalytic activity"/>
    <property type="evidence" value="ECO:0007669"/>
    <property type="project" value="InterPro"/>
</dbReference>
<comment type="caution">
    <text evidence="2">The sequence shown here is derived from an EMBL/GenBank/DDBJ whole genome shotgun (WGS) entry which is preliminary data.</text>
</comment>
<dbReference type="Proteomes" id="UP001152320">
    <property type="component" value="Chromosome 14"/>
</dbReference>
<gene>
    <name evidence="2" type="ORF">HOLleu_29265</name>
</gene>
<accession>A0A9Q1BN79</accession>
<evidence type="ECO:0000259" key="1">
    <source>
        <dbReference type="Pfam" id="PF03372"/>
    </source>
</evidence>
<dbReference type="SUPFAM" id="SSF56219">
    <property type="entry name" value="DNase I-like"/>
    <property type="match status" value="1"/>
</dbReference>
<dbReference type="AlphaFoldDB" id="A0A9Q1BN79"/>
<dbReference type="InterPro" id="IPR036691">
    <property type="entry name" value="Endo/exonu/phosph_ase_sf"/>
</dbReference>